<dbReference type="InterPro" id="IPR041577">
    <property type="entry name" value="RT_RNaseH_2"/>
</dbReference>
<evidence type="ECO:0000313" key="4">
    <source>
        <dbReference type="EMBL" id="KAK1613947.1"/>
    </source>
</evidence>
<dbReference type="SUPFAM" id="SSF56672">
    <property type="entry name" value="DNA/RNA polymerases"/>
    <property type="match status" value="2"/>
</dbReference>
<organism evidence="4 5">
    <name type="scientific">Lolium multiflorum</name>
    <name type="common">Italian ryegrass</name>
    <name type="synonym">Lolium perenne subsp. multiflorum</name>
    <dbReference type="NCBI Taxonomy" id="4521"/>
    <lineage>
        <taxon>Eukaryota</taxon>
        <taxon>Viridiplantae</taxon>
        <taxon>Streptophyta</taxon>
        <taxon>Embryophyta</taxon>
        <taxon>Tracheophyta</taxon>
        <taxon>Spermatophyta</taxon>
        <taxon>Magnoliopsida</taxon>
        <taxon>Liliopsida</taxon>
        <taxon>Poales</taxon>
        <taxon>Poaceae</taxon>
        <taxon>BOP clade</taxon>
        <taxon>Pooideae</taxon>
        <taxon>Poodae</taxon>
        <taxon>Poeae</taxon>
        <taxon>Poeae Chloroplast Group 2 (Poeae type)</taxon>
        <taxon>Loliodinae</taxon>
        <taxon>Loliinae</taxon>
        <taxon>Lolium</taxon>
    </lineage>
</organism>
<dbReference type="InterPro" id="IPR043128">
    <property type="entry name" value="Rev_trsase/Diguanyl_cyclase"/>
</dbReference>
<evidence type="ECO:0000256" key="1">
    <source>
        <dbReference type="ARBA" id="ARBA00023268"/>
    </source>
</evidence>
<protein>
    <recommendedName>
        <fullName evidence="3">Reverse transcriptase/retrotransposon-derived protein RNase H-like domain-containing protein</fullName>
    </recommendedName>
</protein>
<dbReference type="InterPro" id="IPR050951">
    <property type="entry name" value="Retrovirus_Pol_polyprotein"/>
</dbReference>
<evidence type="ECO:0000256" key="2">
    <source>
        <dbReference type="SAM" id="MobiDB-lite"/>
    </source>
</evidence>
<dbReference type="EMBL" id="JAUUTY010000006">
    <property type="protein sequence ID" value="KAK1613947.1"/>
    <property type="molecule type" value="Genomic_DNA"/>
</dbReference>
<dbReference type="InterPro" id="IPR043502">
    <property type="entry name" value="DNA/RNA_pol_sf"/>
</dbReference>
<dbReference type="CDD" id="cd09274">
    <property type="entry name" value="RNase_HI_RT_Ty3"/>
    <property type="match status" value="1"/>
</dbReference>
<accession>A0AAD8R551</accession>
<dbReference type="GO" id="GO:0003824">
    <property type="term" value="F:catalytic activity"/>
    <property type="evidence" value="ECO:0007669"/>
    <property type="project" value="UniProtKB-KW"/>
</dbReference>
<comment type="caution">
    <text evidence="4">The sequence shown here is derived from an EMBL/GenBank/DDBJ whole genome shotgun (WGS) entry which is preliminary data.</text>
</comment>
<keyword evidence="1" id="KW-0511">Multifunctional enzyme</keyword>
<dbReference type="Proteomes" id="UP001231189">
    <property type="component" value="Unassembled WGS sequence"/>
</dbReference>
<dbReference type="Pfam" id="PF17919">
    <property type="entry name" value="RT_RNaseH_2"/>
    <property type="match status" value="1"/>
</dbReference>
<name>A0AAD8R551_LOLMU</name>
<dbReference type="AlphaFoldDB" id="A0AAD8R551"/>
<feature type="region of interest" description="Disordered" evidence="2">
    <location>
        <begin position="16"/>
        <end position="47"/>
    </location>
</feature>
<dbReference type="Gene3D" id="3.10.10.10">
    <property type="entry name" value="HIV Type 1 Reverse Transcriptase, subunit A, domain 1"/>
    <property type="match status" value="1"/>
</dbReference>
<dbReference type="PANTHER" id="PTHR37984">
    <property type="entry name" value="PROTEIN CBG26694"/>
    <property type="match status" value="1"/>
</dbReference>
<dbReference type="FunFam" id="3.30.70.270:FF:000020">
    <property type="entry name" value="Transposon Tf2-6 polyprotein-like Protein"/>
    <property type="match status" value="1"/>
</dbReference>
<dbReference type="PANTHER" id="PTHR37984:SF5">
    <property type="entry name" value="PROTEIN NYNRIN-LIKE"/>
    <property type="match status" value="1"/>
</dbReference>
<evidence type="ECO:0000259" key="3">
    <source>
        <dbReference type="Pfam" id="PF17919"/>
    </source>
</evidence>
<dbReference type="Gene3D" id="3.30.70.270">
    <property type="match status" value="1"/>
</dbReference>
<proteinExistence type="predicted"/>
<reference evidence="4" key="1">
    <citation type="submission" date="2023-07" db="EMBL/GenBank/DDBJ databases">
        <title>A chromosome-level genome assembly of Lolium multiflorum.</title>
        <authorList>
            <person name="Chen Y."/>
            <person name="Copetti D."/>
            <person name="Kolliker R."/>
            <person name="Studer B."/>
        </authorList>
    </citation>
    <scope>NUCLEOTIDE SEQUENCE</scope>
    <source>
        <strain evidence="4">02402/16</strain>
        <tissue evidence="4">Leaf</tissue>
    </source>
</reference>
<gene>
    <name evidence="4" type="ORF">QYE76_019464</name>
</gene>
<sequence>MERRLEEAIAMLAQLHVRPPSPEEDEEDPGDSIITGHGKLTGIAAPPQGPMQELSIEQLLKWYKGNEVWAMAIIQNDKEEAQEPIPPEIQAVLETFMDVFATPNALPPERTYDHAIPLKSEAVPFNARPYIYSPAHKDEIERRVRTMLDSGVIVPIWSTWAILSLPMESPLIQKTEAMGNWPQPTTITELRGFLGLTGYYRKFVRNYAIIAKPLTNILKKKSFVWTNSATAAFQALKQAMLTTPVLQLPDFTKQFLVKTDACDLGIGVVLMQENHPLVFLSKPLSQTHQQLSIYEKEFLALLMAVERWRPYLQRGEFLIKTDHHSLRYLEDQNLQSPLQRKAMARLMGLQFKITHRKGGENNAADSLSRVGHLMAIQTCATVQPTWLQEVLNSYVTDQDA</sequence>
<keyword evidence="5" id="KW-1185">Reference proteome</keyword>
<feature type="domain" description="Reverse transcriptase/retrotransposon-derived protein RNase H-like" evidence="3">
    <location>
        <begin position="225"/>
        <end position="318"/>
    </location>
</feature>
<evidence type="ECO:0000313" key="5">
    <source>
        <dbReference type="Proteomes" id="UP001231189"/>
    </source>
</evidence>